<organism evidence="2">
    <name type="scientific">Zea mays</name>
    <name type="common">Maize</name>
    <dbReference type="NCBI Taxonomy" id="4577"/>
    <lineage>
        <taxon>Eukaryota</taxon>
        <taxon>Viridiplantae</taxon>
        <taxon>Streptophyta</taxon>
        <taxon>Embryophyta</taxon>
        <taxon>Tracheophyta</taxon>
        <taxon>Spermatophyta</taxon>
        <taxon>Magnoliopsida</taxon>
        <taxon>Liliopsida</taxon>
        <taxon>Poales</taxon>
        <taxon>Poaceae</taxon>
        <taxon>PACMAD clade</taxon>
        <taxon>Panicoideae</taxon>
        <taxon>Andropogonodae</taxon>
        <taxon>Andropogoneae</taxon>
        <taxon>Tripsacinae</taxon>
        <taxon>Zea</taxon>
    </lineage>
</organism>
<reference evidence="2" key="2">
    <citation type="submission" date="2012-06" db="EMBL/GenBank/DDBJ databases">
        <authorList>
            <person name="Yu Y."/>
            <person name="Currie J."/>
            <person name="Lomeli R."/>
            <person name="Angelova A."/>
            <person name="Collura K."/>
            <person name="Wissotski M."/>
            <person name="Campos D."/>
            <person name="Kudrna D."/>
            <person name="Golser W."/>
            <person name="Ashely E."/>
            <person name="Descour A."/>
            <person name="Fernandes J."/>
            <person name="Soderlund C."/>
            <person name="Walbot V."/>
        </authorList>
    </citation>
    <scope>NUCLEOTIDE SEQUENCE</scope>
    <source>
        <strain evidence="2">B73</strain>
    </source>
</reference>
<dbReference type="AlphaFoldDB" id="C4J0G7"/>
<protein>
    <submittedName>
        <fullName evidence="2">Uncharacterized protein</fullName>
    </submittedName>
</protein>
<feature type="region of interest" description="Disordered" evidence="1">
    <location>
        <begin position="1"/>
        <end position="25"/>
    </location>
</feature>
<feature type="region of interest" description="Disordered" evidence="1">
    <location>
        <begin position="57"/>
        <end position="77"/>
    </location>
</feature>
<evidence type="ECO:0000313" key="2">
    <source>
        <dbReference type="EMBL" id="ACR34667.1"/>
    </source>
</evidence>
<name>C4J0G7_MAIZE</name>
<sequence length="140" mass="15318">MLDGHGAVRAPTNAHGGLGHHRHEHLRGGRYPMLQERVHHAGIVDVDPEGQLLLMGEPRQVNRRQPPQQGLESPTNERRVAVAVEGRGVDHVEPLVGADVPGAQLQDAVGVLRVRVRLRRRRALAGAGDRRGQRLLVLVS</sequence>
<evidence type="ECO:0000256" key="1">
    <source>
        <dbReference type="SAM" id="MobiDB-lite"/>
    </source>
</evidence>
<accession>C4J0G7</accession>
<proteinExistence type="evidence at transcript level"/>
<reference evidence="2" key="1">
    <citation type="journal article" date="2009" name="PLoS Genet.">
        <title>Sequencing, mapping, and analysis of 27,455 maize full-length cDNAs.</title>
        <authorList>
            <person name="Soderlund C."/>
            <person name="Descour A."/>
            <person name="Kudrna D."/>
            <person name="Bomhoff M."/>
            <person name="Boyd L."/>
            <person name="Currie J."/>
            <person name="Angelova A."/>
            <person name="Collura K."/>
            <person name="Wissotski M."/>
            <person name="Ashley E."/>
            <person name="Morrow D."/>
            <person name="Fernandes J."/>
            <person name="Walbot V."/>
            <person name="Yu Y."/>
        </authorList>
    </citation>
    <scope>NUCLEOTIDE SEQUENCE</scope>
    <source>
        <strain evidence="2">B73</strain>
    </source>
</reference>
<dbReference type="EMBL" id="BT084314">
    <property type="protein sequence ID" value="ACR34667.1"/>
    <property type="molecule type" value="mRNA"/>
</dbReference>